<comment type="caution">
    <text evidence="1">The sequence shown here is derived from an EMBL/GenBank/DDBJ whole genome shotgun (WGS) entry which is preliminary data.</text>
</comment>
<dbReference type="EMBL" id="CAJVQB010057838">
    <property type="protein sequence ID" value="CAG8838347.1"/>
    <property type="molecule type" value="Genomic_DNA"/>
</dbReference>
<dbReference type="Proteomes" id="UP000789901">
    <property type="component" value="Unassembled WGS sequence"/>
</dbReference>
<sequence length="64" mass="7244">MDLTIQWPNIDSIKEAPSTDDAWTSNIDNLDITISSDSFTPFTCTVIGYNYLCILNWTRGMPRA</sequence>
<protein>
    <submittedName>
        <fullName evidence="1">44691_t:CDS:1</fullName>
    </submittedName>
</protein>
<name>A0ABN7WRX4_GIGMA</name>
<organism evidence="1 2">
    <name type="scientific">Gigaspora margarita</name>
    <dbReference type="NCBI Taxonomy" id="4874"/>
    <lineage>
        <taxon>Eukaryota</taxon>
        <taxon>Fungi</taxon>
        <taxon>Fungi incertae sedis</taxon>
        <taxon>Mucoromycota</taxon>
        <taxon>Glomeromycotina</taxon>
        <taxon>Glomeromycetes</taxon>
        <taxon>Diversisporales</taxon>
        <taxon>Gigasporaceae</taxon>
        <taxon>Gigaspora</taxon>
    </lineage>
</organism>
<evidence type="ECO:0000313" key="1">
    <source>
        <dbReference type="EMBL" id="CAG8838347.1"/>
    </source>
</evidence>
<reference evidence="1 2" key="1">
    <citation type="submission" date="2021-06" db="EMBL/GenBank/DDBJ databases">
        <authorList>
            <person name="Kallberg Y."/>
            <person name="Tangrot J."/>
            <person name="Rosling A."/>
        </authorList>
    </citation>
    <scope>NUCLEOTIDE SEQUENCE [LARGE SCALE GENOMIC DNA]</scope>
    <source>
        <strain evidence="1 2">120-4 pot B 10/14</strain>
    </source>
</reference>
<feature type="non-terminal residue" evidence="1">
    <location>
        <position position="64"/>
    </location>
</feature>
<proteinExistence type="predicted"/>
<keyword evidence="2" id="KW-1185">Reference proteome</keyword>
<gene>
    <name evidence="1" type="ORF">GMARGA_LOCUS33932</name>
</gene>
<accession>A0ABN7WRX4</accession>
<evidence type="ECO:0000313" key="2">
    <source>
        <dbReference type="Proteomes" id="UP000789901"/>
    </source>
</evidence>